<dbReference type="InterPro" id="IPR007138">
    <property type="entry name" value="ABM_dom"/>
</dbReference>
<dbReference type="Proteomes" id="UP001500908">
    <property type="component" value="Unassembled WGS sequence"/>
</dbReference>
<sequence>MLIIAGKLYVAPEDRDKYVESHHDLIQRARSQPGCLDLVIAADPIEEGRINMFEHWESEEQLAAWREIADPPAPVSEILGGDLQKHQISSSGPPF</sequence>
<dbReference type="RefSeq" id="WP_344972176.1">
    <property type="nucleotide sequence ID" value="NZ_BAABDD010000013.1"/>
</dbReference>
<name>A0ABP7G082_9ACTN</name>
<dbReference type="InterPro" id="IPR011008">
    <property type="entry name" value="Dimeric_a/b-barrel"/>
</dbReference>
<proteinExistence type="predicted"/>
<evidence type="ECO:0000313" key="3">
    <source>
        <dbReference type="Proteomes" id="UP001500908"/>
    </source>
</evidence>
<gene>
    <name evidence="2" type="ORF">GCM10022402_29980</name>
</gene>
<accession>A0ABP7G082</accession>
<feature type="domain" description="ABM" evidence="1">
    <location>
        <begin position="2"/>
        <end position="91"/>
    </location>
</feature>
<dbReference type="EMBL" id="BAABDD010000013">
    <property type="protein sequence ID" value="GAA3748755.1"/>
    <property type="molecule type" value="Genomic_DNA"/>
</dbReference>
<keyword evidence="3" id="KW-1185">Reference proteome</keyword>
<protein>
    <recommendedName>
        <fullName evidence="1">ABM domain-containing protein</fullName>
    </recommendedName>
</protein>
<reference evidence="3" key="1">
    <citation type="journal article" date="2019" name="Int. J. Syst. Evol. Microbiol.">
        <title>The Global Catalogue of Microorganisms (GCM) 10K type strain sequencing project: providing services to taxonomists for standard genome sequencing and annotation.</title>
        <authorList>
            <consortium name="The Broad Institute Genomics Platform"/>
            <consortium name="The Broad Institute Genome Sequencing Center for Infectious Disease"/>
            <person name="Wu L."/>
            <person name="Ma J."/>
        </authorList>
    </citation>
    <scope>NUCLEOTIDE SEQUENCE [LARGE SCALE GENOMIC DNA]</scope>
    <source>
        <strain evidence="3">JCM 17137</strain>
    </source>
</reference>
<comment type="caution">
    <text evidence="2">The sequence shown here is derived from an EMBL/GenBank/DDBJ whole genome shotgun (WGS) entry which is preliminary data.</text>
</comment>
<organism evidence="2 3">
    <name type="scientific">Salinactinospora qingdaonensis</name>
    <dbReference type="NCBI Taxonomy" id="702744"/>
    <lineage>
        <taxon>Bacteria</taxon>
        <taxon>Bacillati</taxon>
        <taxon>Actinomycetota</taxon>
        <taxon>Actinomycetes</taxon>
        <taxon>Streptosporangiales</taxon>
        <taxon>Nocardiopsidaceae</taxon>
        <taxon>Salinactinospora</taxon>
    </lineage>
</organism>
<dbReference type="Pfam" id="PF03992">
    <property type="entry name" value="ABM"/>
    <property type="match status" value="1"/>
</dbReference>
<evidence type="ECO:0000313" key="2">
    <source>
        <dbReference type="EMBL" id="GAA3748755.1"/>
    </source>
</evidence>
<dbReference type="Gene3D" id="3.30.70.100">
    <property type="match status" value="1"/>
</dbReference>
<dbReference type="SUPFAM" id="SSF54909">
    <property type="entry name" value="Dimeric alpha+beta barrel"/>
    <property type="match status" value="1"/>
</dbReference>
<evidence type="ECO:0000259" key="1">
    <source>
        <dbReference type="PROSITE" id="PS51725"/>
    </source>
</evidence>
<dbReference type="PROSITE" id="PS51725">
    <property type="entry name" value="ABM"/>
    <property type="match status" value="1"/>
</dbReference>